<sequence length="204" mass="24099">MQNNSEIGKFAATMQFKNKDMNRCEWATTDPLLQKYHDEEWGIPVHDDREHYMYMLMESMSCGLSWLLMLKKREVFRACFANFNYEKVARFTSNDVERIMNTENMIRSQRKIEGMIANARAFIKVREEFGTFDNYIWRFSKGETKVYSSHKNKTCVSNALSDKVSSDLRKRGFKYIGTVITYSHLQGIGMIDDHQENCFKYHGK</sequence>
<dbReference type="SUPFAM" id="SSF48150">
    <property type="entry name" value="DNA-glycosylase"/>
    <property type="match status" value="1"/>
</dbReference>
<dbReference type="Proteomes" id="UP000070533">
    <property type="component" value="Unassembled WGS sequence"/>
</dbReference>
<keyword evidence="1" id="KW-0862">Zinc</keyword>
<dbReference type="eggNOG" id="COG2818">
    <property type="taxonomic scope" value="Bacteria"/>
</dbReference>
<accession>A0A133PUW2</accession>
<evidence type="ECO:0000256" key="1">
    <source>
        <dbReference type="PIRSR" id="PIRSR605019-1"/>
    </source>
</evidence>
<dbReference type="GO" id="GO:0008725">
    <property type="term" value="F:DNA-3-methyladenine glycosylase activity"/>
    <property type="evidence" value="ECO:0007669"/>
    <property type="project" value="InterPro"/>
</dbReference>
<dbReference type="InterPro" id="IPR052891">
    <property type="entry name" value="DNA-3mA_glycosylase"/>
</dbReference>
<name>A0A133PUW2_9BACT</name>
<feature type="binding site" evidence="1">
    <location>
        <position position="198"/>
    </location>
    <ligand>
        <name>Zn(2+)</name>
        <dbReference type="ChEBI" id="CHEBI:29105"/>
    </ligand>
</feature>
<dbReference type="Pfam" id="PF03352">
    <property type="entry name" value="Adenine_glyco"/>
    <property type="match status" value="1"/>
</dbReference>
<dbReference type="STRING" id="28128.HMPREF3226_02573"/>
<dbReference type="AlphaFoldDB" id="A0A133PUW2"/>
<evidence type="ECO:0000313" key="2">
    <source>
        <dbReference type="EMBL" id="KXA32954.1"/>
    </source>
</evidence>
<dbReference type="InterPro" id="IPR005019">
    <property type="entry name" value="Adenine_glyco"/>
</dbReference>
<proteinExistence type="predicted"/>
<dbReference type="PANTHER" id="PTHR30037:SF4">
    <property type="entry name" value="DNA-3-METHYLADENINE GLYCOSYLASE I"/>
    <property type="match status" value="1"/>
</dbReference>
<dbReference type="PANTHER" id="PTHR30037">
    <property type="entry name" value="DNA-3-METHYLADENINE GLYCOSYLASE 1"/>
    <property type="match status" value="1"/>
</dbReference>
<dbReference type="EMBL" id="LRQG01000238">
    <property type="protein sequence ID" value="KXA32954.1"/>
    <property type="molecule type" value="Genomic_DNA"/>
</dbReference>
<keyword evidence="1" id="KW-0479">Metal-binding</keyword>
<evidence type="ECO:0000313" key="3">
    <source>
        <dbReference type="Proteomes" id="UP000070533"/>
    </source>
</evidence>
<keyword evidence="3" id="KW-1185">Reference proteome</keyword>
<protein>
    <submittedName>
        <fullName evidence="2">Putative DNA-3-methyladenine glycosylase 1</fullName>
    </submittedName>
</protein>
<dbReference type="PATRIC" id="fig|28128.5.peg.2647"/>
<organism evidence="2 3">
    <name type="scientific">Prevotella corporis</name>
    <dbReference type="NCBI Taxonomy" id="28128"/>
    <lineage>
        <taxon>Bacteria</taxon>
        <taxon>Pseudomonadati</taxon>
        <taxon>Bacteroidota</taxon>
        <taxon>Bacteroidia</taxon>
        <taxon>Bacteroidales</taxon>
        <taxon>Prevotellaceae</taxon>
        <taxon>Prevotella</taxon>
    </lineage>
</organism>
<feature type="binding site" evidence="1">
    <location>
        <position position="194"/>
    </location>
    <ligand>
        <name>Zn(2+)</name>
        <dbReference type="ChEBI" id="CHEBI:29105"/>
    </ligand>
</feature>
<dbReference type="Gene3D" id="1.10.340.30">
    <property type="entry name" value="Hypothetical protein, domain 2"/>
    <property type="match status" value="1"/>
</dbReference>
<dbReference type="GO" id="GO:0006284">
    <property type="term" value="P:base-excision repair"/>
    <property type="evidence" value="ECO:0007669"/>
    <property type="project" value="InterPro"/>
</dbReference>
<dbReference type="GO" id="GO:0046872">
    <property type="term" value="F:metal ion binding"/>
    <property type="evidence" value="ECO:0007669"/>
    <property type="project" value="UniProtKB-KW"/>
</dbReference>
<feature type="binding site" evidence="1">
    <location>
        <position position="24"/>
    </location>
    <ligand>
        <name>Zn(2+)</name>
        <dbReference type="ChEBI" id="CHEBI:29105"/>
    </ligand>
</feature>
<dbReference type="InterPro" id="IPR011257">
    <property type="entry name" value="DNA_glycosylase"/>
</dbReference>
<feature type="binding site" evidence="1">
    <location>
        <position position="37"/>
    </location>
    <ligand>
        <name>Zn(2+)</name>
        <dbReference type="ChEBI" id="CHEBI:29105"/>
    </ligand>
</feature>
<gene>
    <name evidence="2" type="ORF">HMPREF3226_02573</name>
</gene>
<reference evidence="3" key="1">
    <citation type="submission" date="2016-01" db="EMBL/GenBank/DDBJ databases">
        <authorList>
            <person name="Mitreva M."/>
            <person name="Pepin K.H."/>
            <person name="Mihindukulasuriya K.A."/>
            <person name="Fulton R."/>
            <person name="Fronick C."/>
            <person name="O'Laughlin M."/>
            <person name="Miner T."/>
            <person name="Herter B."/>
            <person name="Rosa B.A."/>
            <person name="Cordes M."/>
            <person name="Tomlinson C."/>
            <person name="Wollam A."/>
            <person name="Palsikar V.B."/>
            <person name="Mardis E.R."/>
            <person name="Wilson R.K."/>
        </authorList>
    </citation>
    <scope>NUCLEOTIDE SEQUENCE [LARGE SCALE GENOMIC DNA]</scope>
    <source>
        <strain evidence="3">MJR7716</strain>
    </source>
</reference>
<comment type="caution">
    <text evidence="2">The sequence shown here is derived from an EMBL/GenBank/DDBJ whole genome shotgun (WGS) entry which is preliminary data.</text>
</comment>